<sequence length="272" mass="30726">MPHVLAFPPDLVAKRSTQMDAGQFRNMVPYHYLCSIWCQQDKKGNEHHTPTVCATIIQFNNVATCVMTICLCDWSMKAPDRAWMVEHWIEVAGEYGVLNNFSSLYAILSALQNIAICHLKRTWKVVSRESFQKFEKLSRIFSPEKNHSLSRKLLTKGIIPYLGTFLTDLEMLNNVPKYYLYEHFGAWFLGMDDLSKAQSYKLSCDFEPLPMSASSTHKTKKTAIGSNISCTSSNPSLVPASIKTAAATTRNKCPVSRVGDCCIIRVTLEVRQ</sequence>
<proteinExistence type="predicted"/>
<gene>
    <name evidence="2" type="primary">LOC141418142</name>
</gene>
<dbReference type="RefSeq" id="XP_073914663.1">
    <property type="nucleotide sequence ID" value="XM_074058562.1"/>
</dbReference>
<reference evidence="2" key="1">
    <citation type="submission" date="2025-08" db="UniProtKB">
        <authorList>
            <consortium name="RefSeq"/>
        </authorList>
    </citation>
    <scope>IDENTIFICATION</scope>
</reference>
<evidence type="ECO:0000313" key="1">
    <source>
        <dbReference type="Proteomes" id="UP001732720"/>
    </source>
</evidence>
<dbReference type="Proteomes" id="UP001732720">
    <property type="component" value="Chromosome 2"/>
</dbReference>
<organism evidence="1 2">
    <name type="scientific">Castor canadensis</name>
    <name type="common">American beaver</name>
    <dbReference type="NCBI Taxonomy" id="51338"/>
    <lineage>
        <taxon>Eukaryota</taxon>
        <taxon>Metazoa</taxon>
        <taxon>Chordata</taxon>
        <taxon>Craniata</taxon>
        <taxon>Vertebrata</taxon>
        <taxon>Euteleostomi</taxon>
        <taxon>Mammalia</taxon>
        <taxon>Eutheria</taxon>
        <taxon>Euarchontoglires</taxon>
        <taxon>Glires</taxon>
        <taxon>Rodentia</taxon>
        <taxon>Castorimorpha</taxon>
        <taxon>Castoridae</taxon>
        <taxon>Castor</taxon>
    </lineage>
</organism>
<evidence type="ECO:0000313" key="2">
    <source>
        <dbReference type="RefSeq" id="XP_073914663.1"/>
    </source>
</evidence>
<accession>A0AC58LBZ5</accession>
<keyword evidence="1" id="KW-1185">Reference proteome</keyword>
<name>A0AC58LBZ5_CASCN</name>
<protein>
    <submittedName>
        <fullName evidence="2">Ral guanine nucleotide dissociation stimulator-like</fullName>
    </submittedName>
</protein>